<proteinExistence type="predicted"/>
<evidence type="ECO:0000313" key="2">
    <source>
        <dbReference type="EMBL" id="KAK2567363.1"/>
    </source>
</evidence>
<dbReference type="EMBL" id="JARQWQ010000014">
    <property type="protein sequence ID" value="KAK2567363.1"/>
    <property type="molecule type" value="Genomic_DNA"/>
</dbReference>
<evidence type="ECO:0000313" key="3">
    <source>
        <dbReference type="Proteomes" id="UP001249851"/>
    </source>
</evidence>
<protein>
    <submittedName>
        <fullName evidence="2">Uncharacterized protein</fullName>
    </submittedName>
</protein>
<keyword evidence="3" id="KW-1185">Reference proteome</keyword>
<evidence type="ECO:0000256" key="1">
    <source>
        <dbReference type="SAM" id="MobiDB-lite"/>
    </source>
</evidence>
<organism evidence="2 3">
    <name type="scientific">Acropora cervicornis</name>
    <name type="common">Staghorn coral</name>
    <dbReference type="NCBI Taxonomy" id="6130"/>
    <lineage>
        <taxon>Eukaryota</taxon>
        <taxon>Metazoa</taxon>
        <taxon>Cnidaria</taxon>
        <taxon>Anthozoa</taxon>
        <taxon>Hexacorallia</taxon>
        <taxon>Scleractinia</taxon>
        <taxon>Astrocoeniina</taxon>
        <taxon>Acroporidae</taxon>
        <taxon>Acropora</taxon>
    </lineage>
</organism>
<dbReference type="Proteomes" id="UP001249851">
    <property type="component" value="Unassembled WGS sequence"/>
</dbReference>
<comment type="caution">
    <text evidence="2">The sequence shown here is derived from an EMBL/GenBank/DDBJ whole genome shotgun (WGS) entry which is preliminary data.</text>
</comment>
<reference evidence="2" key="2">
    <citation type="journal article" date="2023" name="Science">
        <title>Genomic signatures of disease resistance in endangered staghorn corals.</title>
        <authorList>
            <person name="Vollmer S.V."/>
            <person name="Selwyn J.D."/>
            <person name="Despard B.A."/>
            <person name="Roesel C.L."/>
        </authorList>
    </citation>
    <scope>NUCLEOTIDE SEQUENCE</scope>
    <source>
        <strain evidence="2">K2</strain>
    </source>
</reference>
<dbReference type="AlphaFoldDB" id="A0AAD9VAJ4"/>
<feature type="region of interest" description="Disordered" evidence="1">
    <location>
        <begin position="99"/>
        <end position="197"/>
    </location>
</feature>
<accession>A0AAD9VAJ4</accession>
<name>A0AAD9VAJ4_ACRCE</name>
<sequence length="197" mass="22566">MKTIGDTKLNPALRNRPSQEHTNEVLGIIRKSAEVPCNNSADVHFDKVLLRRVSIPRPIEPLPSIRIDNEFQADDKSKRRSFPDELDIKEPVDEARWRSLSDGPFIERRHHSPLDRNPGSPSSGFGRVRRMSNLPPLETYKDHRLERPSCLPSFRNSDVAPLRSKDNTADINRNYESQDMFGANEIREVRTGTIEDS</sequence>
<gene>
    <name evidence="2" type="ORF">P5673_008161</name>
</gene>
<reference evidence="2" key="1">
    <citation type="journal article" date="2023" name="G3 (Bethesda)">
        <title>Whole genome assembly and annotation of the endangered Caribbean coral Acropora cervicornis.</title>
        <authorList>
            <person name="Selwyn J.D."/>
            <person name="Vollmer S.V."/>
        </authorList>
    </citation>
    <scope>NUCLEOTIDE SEQUENCE</scope>
    <source>
        <strain evidence="2">K2</strain>
    </source>
</reference>